<dbReference type="InterPro" id="IPR003726">
    <property type="entry name" value="HCY_dom"/>
</dbReference>
<dbReference type="EMBL" id="JAEVFJ010000002">
    <property type="protein sequence ID" value="KAH8106894.1"/>
    <property type="molecule type" value="Genomic_DNA"/>
</dbReference>
<dbReference type="PANTHER" id="PTHR46015:SF1">
    <property type="entry name" value="HOMOCYSTEINE S-METHYLTRANSFERASE-LIKE ISOFORM 1"/>
    <property type="match status" value="1"/>
</dbReference>
<dbReference type="OrthoDB" id="261426at2759"/>
<dbReference type="InterPro" id="IPR036589">
    <property type="entry name" value="HCY_dom_sf"/>
</dbReference>
<evidence type="ECO:0000313" key="7">
    <source>
        <dbReference type="EMBL" id="KAH8106894.1"/>
    </source>
</evidence>
<feature type="binding site" evidence="5">
    <location>
        <position position="363"/>
    </location>
    <ligand>
        <name>Zn(2+)</name>
        <dbReference type="ChEBI" id="CHEBI:29105"/>
    </ligand>
</feature>
<feature type="domain" description="Hcy-binding" evidence="6">
    <location>
        <begin position="3"/>
        <end position="378"/>
    </location>
</feature>
<evidence type="ECO:0000256" key="2">
    <source>
        <dbReference type="ARBA" id="ARBA00022679"/>
    </source>
</evidence>
<dbReference type="Proteomes" id="UP000813824">
    <property type="component" value="Unassembled WGS sequence"/>
</dbReference>
<dbReference type="Gene3D" id="3.20.20.330">
    <property type="entry name" value="Homocysteine-binding-like domain"/>
    <property type="match status" value="1"/>
</dbReference>
<dbReference type="PANTHER" id="PTHR46015">
    <property type="entry name" value="ZGC:172121"/>
    <property type="match status" value="1"/>
</dbReference>
<keyword evidence="4 5" id="KW-0862">Zinc</keyword>
<protein>
    <submittedName>
        <fullName evidence="7">Homocysteine S-methyltransferase</fullName>
    </submittedName>
</protein>
<dbReference type="GO" id="GO:0008898">
    <property type="term" value="F:S-adenosylmethionine-homocysteine S-methyltransferase activity"/>
    <property type="evidence" value="ECO:0007669"/>
    <property type="project" value="TreeGrafter"/>
</dbReference>
<dbReference type="GO" id="GO:0033528">
    <property type="term" value="P:S-methylmethionine cycle"/>
    <property type="evidence" value="ECO:0007669"/>
    <property type="project" value="TreeGrafter"/>
</dbReference>
<evidence type="ECO:0000256" key="3">
    <source>
        <dbReference type="ARBA" id="ARBA00022723"/>
    </source>
</evidence>
<proteinExistence type="predicted"/>
<dbReference type="GO" id="GO:0032259">
    <property type="term" value="P:methylation"/>
    <property type="evidence" value="ECO:0007669"/>
    <property type="project" value="UniProtKB-KW"/>
</dbReference>
<dbReference type="AlphaFoldDB" id="A0A8K0UYE6"/>
<gene>
    <name evidence="7" type="ORF">BXZ70DRAFT_257859</name>
</gene>
<keyword evidence="3 5" id="KW-0479">Metal-binding</keyword>
<evidence type="ECO:0000259" key="6">
    <source>
        <dbReference type="PROSITE" id="PS50970"/>
    </source>
</evidence>
<reference evidence="7" key="1">
    <citation type="journal article" date="2021" name="New Phytol.">
        <title>Evolutionary innovations through gain and loss of genes in the ectomycorrhizal Boletales.</title>
        <authorList>
            <person name="Wu G."/>
            <person name="Miyauchi S."/>
            <person name="Morin E."/>
            <person name="Kuo A."/>
            <person name="Drula E."/>
            <person name="Varga T."/>
            <person name="Kohler A."/>
            <person name="Feng B."/>
            <person name="Cao Y."/>
            <person name="Lipzen A."/>
            <person name="Daum C."/>
            <person name="Hundley H."/>
            <person name="Pangilinan J."/>
            <person name="Johnson J."/>
            <person name="Barry K."/>
            <person name="LaButti K."/>
            <person name="Ng V."/>
            <person name="Ahrendt S."/>
            <person name="Min B."/>
            <person name="Choi I.G."/>
            <person name="Park H."/>
            <person name="Plett J.M."/>
            <person name="Magnuson J."/>
            <person name="Spatafora J.W."/>
            <person name="Nagy L.G."/>
            <person name="Henrissat B."/>
            <person name="Grigoriev I.V."/>
            <person name="Yang Z.L."/>
            <person name="Xu J."/>
            <person name="Martin F.M."/>
        </authorList>
    </citation>
    <scope>NUCLEOTIDE SEQUENCE</scope>
    <source>
        <strain evidence="7">KKN 215</strain>
    </source>
</reference>
<comment type="caution">
    <text evidence="7">The sequence shown here is derived from an EMBL/GenBank/DDBJ whole genome shotgun (WGS) entry which is preliminary data.</text>
</comment>
<accession>A0A8K0UYE6</accession>
<keyword evidence="2 5" id="KW-0808">Transferase</keyword>
<evidence type="ECO:0000256" key="1">
    <source>
        <dbReference type="ARBA" id="ARBA00022603"/>
    </source>
</evidence>
<dbReference type="Pfam" id="PF02574">
    <property type="entry name" value="S-methyl_trans"/>
    <property type="match status" value="1"/>
</dbReference>
<feature type="binding site" evidence="5">
    <location>
        <position position="277"/>
    </location>
    <ligand>
        <name>Zn(2+)</name>
        <dbReference type="ChEBI" id="CHEBI:29105"/>
    </ligand>
</feature>
<sequence>MFGTVGNECKRTKIYLLDGGMGTTLESIFHKDVSSPLWSAKPVDEEPEVIIDAHLAFLHAGADVILTSTYQCAYSTFASAGYSHADAVRIMRKAVHLAHEARTRYCQHPSNPRTREIKIVLALGPFGATLSPTQEFDGFYPPPYGPPSNEAEFQDHNGRPNSFTDAADELRAMEALAEFHAERLHIFASDRETWDLIDGIAFETIPLTREIRAVRKAIEIVRKEGLLVDKPWWISTLYPDGKFPERKLTGEHVSVGEVVDAMLAGDEPNPHSIGVNCTGMIHLDSLLDEMARQVKSREVDLPRKPSLVVYPNGGDVWNPESKRWQEVVADGGEKARTWAREIEEKVRLAESHDLWPEILAGGCCRTGPAEISALSRRLRG</sequence>
<evidence type="ECO:0000313" key="8">
    <source>
        <dbReference type="Proteomes" id="UP000813824"/>
    </source>
</evidence>
<dbReference type="SUPFAM" id="SSF82282">
    <property type="entry name" value="Homocysteine S-methyltransferase"/>
    <property type="match status" value="1"/>
</dbReference>
<dbReference type="GO" id="GO:0046872">
    <property type="term" value="F:metal ion binding"/>
    <property type="evidence" value="ECO:0007669"/>
    <property type="project" value="UniProtKB-KW"/>
</dbReference>
<evidence type="ECO:0000256" key="5">
    <source>
        <dbReference type="PROSITE-ProRule" id="PRU00333"/>
    </source>
</evidence>
<evidence type="ECO:0000256" key="4">
    <source>
        <dbReference type="ARBA" id="ARBA00022833"/>
    </source>
</evidence>
<dbReference type="GO" id="GO:0009086">
    <property type="term" value="P:methionine biosynthetic process"/>
    <property type="evidence" value="ECO:0007669"/>
    <property type="project" value="TreeGrafter"/>
</dbReference>
<keyword evidence="1 5" id="KW-0489">Methyltransferase</keyword>
<feature type="binding site" evidence="5">
    <location>
        <position position="364"/>
    </location>
    <ligand>
        <name>Zn(2+)</name>
        <dbReference type="ChEBI" id="CHEBI:29105"/>
    </ligand>
</feature>
<keyword evidence="8" id="KW-1185">Reference proteome</keyword>
<organism evidence="7 8">
    <name type="scientific">Cristinia sonorae</name>
    <dbReference type="NCBI Taxonomy" id="1940300"/>
    <lineage>
        <taxon>Eukaryota</taxon>
        <taxon>Fungi</taxon>
        <taxon>Dikarya</taxon>
        <taxon>Basidiomycota</taxon>
        <taxon>Agaricomycotina</taxon>
        <taxon>Agaricomycetes</taxon>
        <taxon>Agaricomycetidae</taxon>
        <taxon>Agaricales</taxon>
        <taxon>Pleurotineae</taxon>
        <taxon>Stephanosporaceae</taxon>
        <taxon>Cristinia</taxon>
    </lineage>
</organism>
<dbReference type="PROSITE" id="PS50970">
    <property type="entry name" value="HCY"/>
    <property type="match status" value="1"/>
</dbReference>
<name>A0A8K0UYE6_9AGAR</name>
<comment type="cofactor">
    <cofactor evidence="5">
        <name>Zn(2+)</name>
        <dbReference type="ChEBI" id="CHEBI:29105"/>
    </cofactor>
</comment>
<dbReference type="InterPro" id="IPR051486">
    <property type="entry name" value="Hcy_S-methyltransferase"/>
</dbReference>